<dbReference type="KEGG" id="hte:Hydth_0668"/>
<dbReference type="InterPro" id="IPR011990">
    <property type="entry name" value="TPR-like_helical_dom_sf"/>
</dbReference>
<accession>D3DH28</accession>
<dbReference type="OrthoDB" id="12984at2"/>
<reference evidence="1 2" key="1">
    <citation type="journal article" date="2010" name="J. Bacteriol.">
        <title>Complete genome sequence of the thermophilic, obligately chemolithoautotrophic hydrogen-oxidizing bacterium Hydrogenobacter thermophilus TK-6.</title>
        <authorList>
            <person name="Arai H."/>
            <person name="Kanbe H."/>
            <person name="Ishii M."/>
            <person name="Igarashi Y."/>
        </authorList>
    </citation>
    <scope>NUCLEOTIDE SEQUENCE [LARGE SCALE GENOMIC DNA]</scope>
    <source>
        <strain evidence="2">DSM 6534 / IAM 12695 / TK-6</strain>
    </source>
</reference>
<dbReference type="STRING" id="608538.HTH_0669"/>
<evidence type="ECO:0000313" key="1">
    <source>
        <dbReference type="EMBL" id="BAI69130.1"/>
    </source>
</evidence>
<proteinExistence type="predicted"/>
<dbReference type="KEGG" id="hth:HTH_0669"/>
<dbReference type="Gene3D" id="1.25.40.10">
    <property type="entry name" value="Tetratricopeptide repeat domain"/>
    <property type="match status" value="1"/>
</dbReference>
<dbReference type="EMBL" id="AP011112">
    <property type="protein sequence ID" value="BAI69130.1"/>
    <property type="molecule type" value="Genomic_DNA"/>
</dbReference>
<dbReference type="Proteomes" id="UP000002574">
    <property type="component" value="Chromosome"/>
</dbReference>
<gene>
    <name evidence="1" type="ordered locus">HTH_0669</name>
</gene>
<sequence>MIGRVFRIFREKGGILKALDLWDWYENLDPKKQKVVKYYFSLKSIKNLRFPYKAKHFDSGHIEQTPYTKRTFLGSIAQMALLEGDIKSAEWLYLEALKMEGTPIEAHMILNDLLLLAQKEKDFEKMETYARWDVEMFEDYKETLKDKNGGSLPHINSFDVLLYLLERKGRYEEALKLISFMEKESVPYYQEAKERIVQKALSS</sequence>
<name>D3DH28_HYDTT</name>
<dbReference type="AlphaFoldDB" id="D3DH28"/>
<dbReference type="RefSeq" id="WP_012963312.1">
    <property type="nucleotide sequence ID" value="NC_013799.1"/>
</dbReference>
<protein>
    <submittedName>
        <fullName evidence="1">Uncharacterized protein</fullName>
    </submittedName>
</protein>
<evidence type="ECO:0000313" key="2">
    <source>
        <dbReference type="Proteomes" id="UP000002574"/>
    </source>
</evidence>
<organism evidence="1 2">
    <name type="scientific">Hydrogenobacter thermophilus (strain DSM 6534 / IAM 12695 / TK-6)</name>
    <dbReference type="NCBI Taxonomy" id="608538"/>
    <lineage>
        <taxon>Bacteria</taxon>
        <taxon>Pseudomonadati</taxon>
        <taxon>Aquificota</taxon>
        <taxon>Aquificia</taxon>
        <taxon>Aquificales</taxon>
        <taxon>Aquificaceae</taxon>
        <taxon>Hydrogenobacter</taxon>
    </lineage>
</organism>
<keyword evidence="2" id="KW-1185">Reference proteome</keyword>